<evidence type="ECO:0000256" key="2">
    <source>
        <dbReference type="PIRNR" id="PIRNR016661"/>
    </source>
</evidence>
<feature type="transmembrane region" description="Helical" evidence="3">
    <location>
        <begin position="36"/>
        <end position="52"/>
    </location>
</feature>
<comment type="subcellular location">
    <subcellularLocation>
        <location evidence="2">Cell membrane</location>
        <topology evidence="2">Multi-pass membrane protein</topology>
    </subcellularLocation>
</comment>
<feature type="transmembrane region" description="Helical" evidence="3">
    <location>
        <begin position="59"/>
        <end position="84"/>
    </location>
</feature>
<proteinExistence type="inferred from homology"/>
<keyword evidence="2 3" id="KW-0472">Membrane</keyword>
<keyword evidence="2" id="KW-1003">Cell membrane</keyword>
<dbReference type="AlphaFoldDB" id="A0A1M4VPN9"/>
<evidence type="ECO:0000256" key="3">
    <source>
        <dbReference type="SAM" id="Phobius"/>
    </source>
</evidence>
<sequence length="190" mass="20192">MTQQNTSLRQLILAALFAALLAVAGQFSIPVGPAPITLQTLIVLLSGLLLGPRYGPLSIIVFIALAGIGLPILSGGSGGVGTLFGPTGGFIFSWPIASFAIGMLVRWVAKRGEVKFWHLIGVNLLGGSIIIFGIGVPWLLISTGLPFTMNSLTKTWFIFIPGDLAKVLLSALIAISLYRVDRRFHPAEKK</sequence>
<accession>A0A1M4VPN9</accession>
<evidence type="ECO:0000256" key="1">
    <source>
        <dbReference type="ARBA" id="ARBA00010692"/>
    </source>
</evidence>
<dbReference type="PANTHER" id="PTHR34295:SF1">
    <property type="entry name" value="BIOTIN TRANSPORTER BIOY"/>
    <property type="match status" value="1"/>
</dbReference>
<protein>
    <recommendedName>
        <fullName evidence="2">Biotin transporter</fullName>
    </recommendedName>
</protein>
<dbReference type="GO" id="GO:0015225">
    <property type="term" value="F:biotin transmembrane transporter activity"/>
    <property type="evidence" value="ECO:0007669"/>
    <property type="project" value="UniProtKB-UniRule"/>
</dbReference>
<keyword evidence="3" id="KW-1133">Transmembrane helix</keyword>
<reference evidence="4 5" key="1">
    <citation type="submission" date="2016-11" db="EMBL/GenBank/DDBJ databases">
        <authorList>
            <person name="Jaros S."/>
            <person name="Januszkiewicz K."/>
            <person name="Wedrychowicz H."/>
        </authorList>
    </citation>
    <scope>NUCLEOTIDE SEQUENCE [LARGE SCALE GENOMIC DNA]</scope>
    <source>
        <strain evidence="4 5">DSM 44666</strain>
    </source>
</reference>
<feature type="transmembrane region" description="Helical" evidence="3">
    <location>
        <begin position="116"/>
        <end position="141"/>
    </location>
</feature>
<comment type="similarity">
    <text evidence="1 2">Belongs to the BioY family.</text>
</comment>
<dbReference type="RefSeq" id="WP_073154030.1">
    <property type="nucleotide sequence ID" value="NZ_FQVL01000002.1"/>
</dbReference>
<organism evidence="4 5">
    <name type="scientific">Seinonella peptonophila</name>
    <dbReference type="NCBI Taxonomy" id="112248"/>
    <lineage>
        <taxon>Bacteria</taxon>
        <taxon>Bacillati</taxon>
        <taxon>Bacillota</taxon>
        <taxon>Bacilli</taxon>
        <taxon>Bacillales</taxon>
        <taxon>Thermoactinomycetaceae</taxon>
        <taxon>Seinonella</taxon>
    </lineage>
</organism>
<dbReference type="GO" id="GO:0005886">
    <property type="term" value="C:plasma membrane"/>
    <property type="evidence" value="ECO:0007669"/>
    <property type="project" value="UniProtKB-SubCell"/>
</dbReference>
<keyword evidence="2" id="KW-0813">Transport</keyword>
<keyword evidence="5" id="KW-1185">Reference proteome</keyword>
<dbReference type="Proteomes" id="UP000184476">
    <property type="component" value="Unassembled WGS sequence"/>
</dbReference>
<dbReference type="EMBL" id="FQVL01000002">
    <property type="protein sequence ID" value="SHE70835.1"/>
    <property type="molecule type" value="Genomic_DNA"/>
</dbReference>
<evidence type="ECO:0000313" key="5">
    <source>
        <dbReference type="Proteomes" id="UP000184476"/>
    </source>
</evidence>
<feature type="transmembrane region" description="Helical" evidence="3">
    <location>
        <begin position="156"/>
        <end position="180"/>
    </location>
</feature>
<name>A0A1M4VPN9_9BACL</name>
<dbReference type="PANTHER" id="PTHR34295">
    <property type="entry name" value="BIOTIN TRANSPORTER BIOY"/>
    <property type="match status" value="1"/>
</dbReference>
<evidence type="ECO:0000313" key="4">
    <source>
        <dbReference type="EMBL" id="SHE70835.1"/>
    </source>
</evidence>
<gene>
    <name evidence="4" type="ORF">SAMN05444392_102463</name>
</gene>
<dbReference type="PIRSF" id="PIRSF016661">
    <property type="entry name" value="BioY"/>
    <property type="match status" value="1"/>
</dbReference>
<dbReference type="STRING" id="112248.SAMN05444392_102463"/>
<dbReference type="OrthoDB" id="9803495at2"/>
<dbReference type="Gene3D" id="1.10.1760.20">
    <property type="match status" value="1"/>
</dbReference>
<dbReference type="Pfam" id="PF02632">
    <property type="entry name" value="BioY"/>
    <property type="match status" value="1"/>
</dbReference>
<feature type="transmembrane region" description="Helical" evidence="3">
    <location>
        <begin position="90"/>
        <end position="109"/>
    </location>
</feature>
<dbReference type="InterPro" id="IPR003784">
    <property type="entry name" value="BioY"/>
</dbReference>
<keyword evidence="3" id="KW-0812">Transmembrane</keyword>